<gene>
    <name evidence="3" type="ORF">TGAM01_v206011</name>
</gene>
<dbReference type="PROSITE" id="PS00463">
    <property type="entry name" value="ZN2_CY6_FUNGAL_1"/>
    <property type="match status" value="1"/>
</dbReference>
<dbReference type="GO" id="GO:0000981">
    <property type="term" value="F:DNA-binding transcription factor activity, RNA polymerase II-specific"/>
    <property type="evidence" value="ECO:0007669"/>
    <property type="project" value="InterPro"/>
</dbReference>
<dbReference type="RefSeq" id="XP_024405435.1">
    <property type="nucleotide sequence ID" value="XM_024549773.1"/>
</dbReference>
<keyword evidence="1" id="KW-0539">Nucleus</keyword>
<dbReference type="InterPro" id="IPR001138">
    <property type="entry name" value="Zn2Cys6_DnaBD"/>
</dbReference>
<dbReference type="GO" id="GO:0008270">
    <property type="term" value="F:zinc ion binding"/>
    <property type="evidence" value="ECO:0007669"/>
    <property type="project" value="InterPro"/>
</dbReference>
<dbReference type="Proteomes" id="UP000054821">
    <property type="component" value="Unassembled WGS sequence"/>
</dbReference>
<dbReference type="GeneID" id="36347616"/>
<accession>A0A2P4ZKX7</accession>
<feature type="domain" description="Zn(2)-C6 fungal-type" evidence="2">
    <location>
        <begin position="7"/>
        <end position="35"/>
    </location>
</feature>
<dbReference type="PROSITE" id="PS50048">
    <property type="entry name" value="ZN2_CY6_FUNGAL_2"/>
    <property type="match status" value="1"/>
</dbReference>
<dbReference type="AlphaFoldDB" id="A0A2P4ZKX7"/>
<name>A0A2P4ZKX7_9HYPO</name>
<dbReference type="SUPFAM" id="SSF57701">
    <property type="entry name" value="Zn2/Cys6 DNA-binding domain"/>
    <property type="match status" value="1"/>
</dbReference>
<evidence type="ECO:0000313" key="3">
    <source>
        <dbReference type="EMBL" id="PON24930.1"/>
    </source>
</evidence>
<comment type="caution">
    <text evidence="3">The sequence shown here is derived from an EMBL/GenBank/DDBJ whole genome shotgun (WGS) entry which is preliminary data.</text>
</comment>
<evidence type="ECO:0000259" key="2">
    <source>
        <dbReference type="PROSITE" id="PS50048"/>
    </source>
</evidence>
<keyword evidence="4" id="KW-1185">Reference proteome</keyword>
<dbReference type="PANTHER" id="PTHR38111:SF9">
    <property type="entry name" value="ZN(2)-C6 FUNGAL-TYPE DOMAIN-CONTAINING PROTEIN"/>
    <property type="match status" value="1"/>
</dbReference>
<proteinExistence type="predicted"/>
<organism evidence="3 4">
    <name type="scientific">Trichoderma gamsii</name>
    <dbReference type="NCBI Taxonomy" id="398673"/>
    <lineage>
        <taxon>Eukaryota</taxon>
        <taxon>Fungi</taxon>
        <taxon>Dikarya</taxon>
        <taxon>Ascomycota</taxon>
        <taxon>Pezizomycotina</taxon>
        <taxon>Sordariomycetes</taxon>
        <taxon>Hypocreomycetidae</taxon>
        <taxon>Hypocreales</taxon>
        <taxon>Hypocreaceae</taxon>
        <taxon>Trichoderma</taxon>
    </lineage>
</organism>
<dbReference type="InterPro" id="IPR053178">
    <property type="entry name" value="Osmoadaptation_assoc"/>
</dbReference>
<dbReference type="Gene3D" id="4.10.240.10">
    <property type="entry name" value="Zn(2)-C6 fungal-type DNA-binding domain"/>
    <property type="match status" value="1"/>
</dbReference>
<reference evidence="3 4" key="1">
    <citation type="journal article" date="2016" name="Genome Announc.">
        <title>Draft Whole-Genome Sequence of Trichoderma gamsii T6085, a Promising Biocontrol Agent of Fusarium Head Blight on Wheat.</title>
        <authorList>
            <person name="Baroncelli R."/>
            <person name="Zapparata A."/>
            <person name="Piaggeschi G."/>
            <person name="Sarrocco S."/>
            <person name="Vannacci G."/>
        </authorList>
    </citation>
    <scope>NUCLEOTIDE SEQUENCE [LARGE SCALE GENOMIC DNA]</scope>
    <source>
        <strain evidence="3 4">T6085</strain>
    </source>
</reference>
<dbReference type="SMART" id="SM00066">
    <property type="entry name" value="GAL4"/>
    <property type="match status" value="1"/>
</dbReference>
<dbReference type="EMBL" id="JPDN02000020">
    <property type="protein sequence ID" value="PON24930.1"/>
    <property type="molecule type" value="Genomic_DNA"/>
</dbReference>
<dbReference type="Pfam" id="PF00172">
    <property type="entry name" value="Zn_clus"/>
    <property type="match status" value="1"/>
</dbReference>
<evidence type="ECO:0000313" key="4">
    <source>
        <dbReference type="Proteomes" id="UP000054821"/>
    </source>
</evidence>
<sequence>MELSIVGCHTCKKRKVKCDRNRPKCSRCANAHLECAGFAPKFRFINEEPRIRRSHNLSDAQTQEYTALAKYPRLITHTHQAFQFCHIALSSINTLPLSAFREDMSITYLHSKLIGNGEIWKGPNAAEEAHCGIPSSWIDELLQTNPTSRPKSWYALAAMILGQAFDCRSTIIRAVELYGTALLELHTRLSSDEHQLTDSTLSSMTALCVYEIIASKSTLGWVSHASGIQRLLTLRKCKQQMTHLGDAISAEHQVLLVCGHHAAQRSERS</sequence>
<protein>
    <recommendedName>
        <fullName evidence="2">Zn(2)-C6 fungal-type domain-containing protein</fullName>
    </recommendedName>
</protein>
<dbReference type="PANTHER" id="PTHR38111">
    <property type="entry name" value="ZN(2)-C6 FUNGAL-TYPE DOMAIN-CONTAINING PROTEIN-RELATED"/>
    <property type="match status" value="1"/>
</dbReference>
<evidence type="ECO:0000256" key="1">
    <source>
        <dbReference type="ARBA" id="ARBA00023242"/>
    </source>
</evidence>
<dbReference type="CDD" id="cd00067">
    <property type="entry name" value="GAL4"/>
    <property type="match status" value="1"/>
</dbReference>
<dbReference type="InterPro" id="IPR036864">
    <property type="entry name" value="Zn2-C6_fun-type_DNA-bd_sf"/>
</dbReference>